<dbReference type="Proteomes" id="UP000499080">
    <property type="component" value="Unassembled WGS sequence"/>
</dbReference>
<evidence type="ECO:0000313" key="2">
    <source>
        <dbReference type="Proteomes" id="UP000499080"/>
    </source>
</evidence>
<proteinExistence type="predicted"/>
<reference evidence="1 2" key="1">
    <citation type="journal article" date="2019" name="Sci. Rep.">
        <title>Orb-weaving spider Araneus ventricosus genome elucidates the spidroin gene catalogue.</title>
        <authorList>
            <person name="Kono N."/>
            <person name="Nakamura H."/>
            <person name="Ohtoshi R."/>
            <person name="Moran D.A.P."/>
            <person name="Shinohara A."/>
            <person name="Yoshida Y."/>
            <person name="Fujiwara M."/>
            <person name="Mori M."/>
            <person name="Tomita M."/>
            <person name="Arakawa K."/>
        </authorList>
    </citation>
    <scope>NUCLEOTIDE SEQUENCE [LARGE SCALE GENOMIC DNA]</scope>
</reference>
<comment type="caution">
    <text evidence="1">The sequence shown here is derived from an EMBL/GenBank/DDBJ whole genome shotgun (WGS) entry which is preliminary data.</text>
</comment>
<dbReference type="AlphaFoldDB" id="A0A4Y2UT16"/>
<keyword evidence="2" id="KW-1185">Reference proteome</keyword>
<accession>A0A4Y2UT16</accession>
<name>A0A4Y2UT16_ARAVE</name>
<gene>
    <name evidence="1" type="ORF">AVEN_185333_1</name>
</gene>
<dbReference type="EMBL" id="BGPR01039394">
    <property type="protein sequence ID" value="GBO15342.1"/>
    <property type="molecule type" value="Genomic_DNA"/>
</dbReference>
<organism evidence="1 2">
    <name type="scientific">Araneus ventricosus</name>
    <name type="common">Orbweaver spider</name>
    <name type="synonym">Epeira ventricosa</name>
    <dbReference type="NCBI Taxonomy" id="182803"/>
    <lineage>
        <taxon>Eukaryota</taxon>
        <taxon>Metazoa</taxon>
        <taxon>Ecdysozoa</taxon>
        <taxon>Arthropoda</taxon>
        <taxon>Chelicerata</taxon>
        <taxon>Arachnida</taxon>
        <taxon>Araneae</taxon>
        <taxon>Araneomorphae</taxon>
        <taxon>Entelegynae</taxon>
        <taxon>Araneoidea</taxon>
        <taxon>Araneidae</taxon>
        <taxon>Araneus</taxon>
    </lineage>
</organism>
<protein>
    <submittedName>
        <fullName evidence="1">Uncharacterized protein</fullName>
    </submittedName>
</protein>
<sequence>MPYMWNSPTLLKTNVCIIHPFNLNLTPYVKELSDSNSETNVYHPSIQPAILIPSCGTLDYIQKQMSVSSIHSTCNLNAIMWNSPTHIQIQMMYHPSIQPAILMPYMWNSPTHIQRRMSSSSHSPAS</sequence>
<evidence type="ECO:0000313" key="1">
    <source>
        <dbReference type="EMBL" id="GBO15342.1"/>
    </source>
</evidence>